<protein>
    <submittedName>
        <fullName evidence="2">Uncharacterized protein</fullName>
    </submittedName>
</protein>
<dbReference type="EMBL" id="CAXITT010000030">
    <property type="protein sequence ID" value="CAL1528291.1"/>
    <property type="molecule type" value="Genomic_DNA"/>
</dbReference>
<keyword evidence="1" id="KW-0732">Signal</keyword>
<accession>A0AAV2H838</accession>
<proteinExistence type="predicted"/>
<dbReference type="Proteomes" id="UP001497497">
    <property type="component" value="Unassembled WGS sequence"/>
</dbReference>
<organism evidence="2 3">
    <name type="scientific">Lymnaea stagnalis</name>
    <name type="common">Great pond snail</name>
    <name type="synonym">Helix stagnalis</name>
    <dbReference type="NCBI Taxonomy" id="6523"/>
    <lineage>
        <taxon>Eukaryota</taxon>
        <taxon>Metazoa</taxon>
        <taxon>Spiralia</taxon>
        <taxon>Lophotrochozoa</taxon>
        <taxon>Mollusca</taxon>
        <taxon>Gastropoda</taxon>
        <taxon>Heterobranchia</taxon>
        <taxon>Euthyneura</taxon>
        <taxon>Panpulmonata</taxon>
        <taxon>Hygrophila</taxon>
        <taxon>Lymnaeoidea</taxon>
        <taxon>Lymnaeidae</taxon>
        <taxon>Lymnaea</taxon>
    </lineage>
</organism>
<evidence type="ECO:0000313" key="3">
    <source>
        <dbReference type="Proteomes" id="UP001497497"/>
    </source>
</evidence>
<comment type="caution">
    <text evidence="2">The sequence shown here is derived from an EMBL/GenBank/DDBJ whole genome shotgun (WGS) entry which is preliminary data.</text>
</comment>
<keyword evidence="3" id="KW-1185">Reference proteome</keyword>
<sequence>MDLCVTATRVFVVLGYLICTAFPQPASDQPFLTPQCSNAELLAACQSNFSQAVASTSPDNKAELCKIRFKYLTCTEQAVCTCQYPNEYLMMAQAYKEITRNVYTMSQDNCQTYDSQYTVKPGIWCDQSKVSTYKVSMNTSAGE</sequence>
<dbReference type="AlphaFoldDB" id="A0AAV2H838"/>
<gene>
    <name evidence="2" type="ORF">GSLYS_00002461001</name>
</gene>
<evidence type="ECO:0000256" key="1">
    <source>
        <dbReference type="SAM" id="SignalP"/>
    </source>
</evidence>
<evidence type="ECO:0000313" key="2">
    <source>
        <dbReference type="EMBL" id="CAL1528291.1"/>
    </source>
</evidence>
<reference evidence="2 3" key="1">
    <citation type="submission" date="2024-04" db="EMBL/GenBank/DDBJ databases">
        <authorList>
            <consortium name="Genoscope - CEA"/>
            <person name="William W."/>
        </authorList>
    </citation>
    <scope>NUCLEOTIDE SEQUENCE [LARGE SCALE GENOMIC DNA]</scope>
</reference>
<name>A0AAV2H838_LYMST</name>
<feature type="signal peptide" evidence="1">
    <location>
        <begin position="1"/>
        <end position="28"/>
    </location>
</feature>
<feature type="chain" id="PRO_5043920639" evidence="1">
    <location>
        <begin position="29"/>
        <end position="143"/>
    </location>
</feature>